<evidence type="ECO:0000256" key="4">
    <source>
        <dbReference type="HAMAP-Rule" id="MF_00528"/>
    </source>
</evidence>
<comment type="caution">
    <text evidence="4">Lacks conserved residue(s) required for the propagation of feature annotation.</text>
</comment>
<comment type="cofactor">
    <cofactor evidence="1 4">
        <name>a divalent metal cation</name>
        <dbReference type="ChEBI" id="CHEBI:60240"/>
    </cofactor>
</comment>
<feature type="site" description="Important for substrate specificity" evidence="4">
    <location>
        <position position="12"/>
    </location>
</feature>
<comment type="catalytic activity">
    <reaction evidence="4">
        <text>dTTP + H2O = dTMP + diphosphate + H(+)</text>
        <dbReference type="Rhea" id="RHEA:28534"/>
        <dbReference type="ChEBI" id="CHEBI:15377"/>
        <dbReference type="ChEBI" id="CHEBI:15378"/>
        <dbReference type="ChEBI" id="CHEBI:33019"/>
        <dbReference type="ChEBI" id="CHEBI:37568"/>
        <dbReference type="ChEBI" id="CHEBI:63528"/>
        <dbReference type="EC" id="3.6.1.9"/>
    </reaction>
</comment>
<sequence length="201" mass="21826">MHTLYLASGSPRRREILENLGYTVIRLKADIDETPQHLESAAAYVARMAAEKNTAALLQWQAQHRHAPEYPILSADTTVALHNRILGKPESAEHAREMLQNLSGSVHQVLTAVSVHWQGHTYHHTQQSDVAFKTLNKAEISAYIAGGEPMDKAGAYGIQGLGGVFVADLRGSFTGVMGLPVYETMALLAQCGLAVPPFQTA</sequence>
<dbReference type="RefSeq" id="WP_132954672.1">
    <property type="nucleotide sequence ID" value="NZ_CP091507.1"/>
</dbReference>
<keyword evidence="7" id="KW-1185">Reference proteome</keyword>
<organism evidence="6 8">
    <name type="scientific">Uruburuella suis</name>
    <dbReference type="NCBI Taxonomy" id="252130"/>
    <lineage>
        <taxon>Bacteria</taxon>
        <taxon>Pseudomonadati</taxon>
        <taxon>Pseudomonadota</taxon>
        <taxon>Betaproteobacteria</taxon>
        <taxon>Neisseriales</taxon>
        <taxon>Neisseriaceae</taxon>
        <taxon>Uruburuella</taxon>
    </lineage>
</organism>
<dbReference type="KEGG" id="usu:LVJ78_03210"/>
<dbReference type="Proteomes" id="UP000294721">
    <property type="component" value="Unassembled WGS sequence"/>
</dbReference>
<feature type="site" description="Important for substrate specificity" evidence="4">
    <location>
        <position position="159"/>
    </location>
</feature>
<dbReference type="PIRSF" id="PIRSF006305">
    <property type="entry name" value="Maf"/>
    <property type="match status" value="1"/>
</dbReference>
<keyword evidence="4" id="KW-0963">Cytoplasm</keyword>
<dbReference type="PANTHER" id="PTHR43213">
    <property type="entry name" value="BIFUNCTIONAL DTTP/UTP PYROPHOSPHATASE/METHYLTRANSFERASE PROTEIN-RELATED"/>
    <property type="match status" value="1"/>
</dbReference>
<reference evidence="6" key="2">
    <citation type="submission" date="2021-12" db="EMBL/GenBank/DDBJ databases">
        <authorList>
            <person name="Veyrier F.J."/>
        </authorList>
    </citation>
    <scope>NUCLEOTIDE SEQUENCE</scope>
    <source>
        <strain evidence="6">1258/02</strain>
    </source>
</reference>
<gene>
    <name evidence="5" type="ORF">EV680_13414</name>
    <name evidence="6" type="ORF">LVJ78_03210</name>
</gene>
<dbReference type="AlphaFoldDB" id="A0AAE9GYG6"/>
<dbReference type="CDD" id="cd00555">
    <property type="entry name" value="Maf"/>
    <property type="match status" value="1"/>
</dbReference>
<comment type="similarity">
    <text evidence="4">Belongs to the Maf family. YhdE subfamily.</text>
</comment>
<dbReference type="InterPro" id="IPR003697">
    <property type="entry name" value="Maf-like"/>
</dbReference>
<evidence type="ECO:0000256" key="3">
    <source>
        <dbReference type="ARBA" id="ARBA00023080"/>
    </source>
</evidence>
<dbReference type="HAMAP" id="MF_00528">
    <property type="entry name" value="Maf"/>
    <property type="match status" value="1"/>
</dbReference>
<comment type="catalytic activity">
    <reaction evidence="4">
        <text>UTP + H2O = UMP + diphosphate + H(+)</text>
        <dbReference type="Rhea" id="RHEA:29395"/>
        <dbReference type="ChEBI" id="CHEBI:15377"/>
        <dbReference type="ChEBI" id="CHEBI:15378"/>
        <dbReference type="ChEBI" id="CHEBI:33019"/>
        <dbReference type="ChEBI" id="CHEBI:46398"/>
        <dbReference type="ChEBI" id="CHEBI:57865"/>
        <dbReference type="EC" id="3.6.1.9"/>
    </reaction>
</comment>
<evidence type="ECO:0000256" key="2">
    <source>
        <dbReference type="ARBA" id="ARBA00022801"/>
    </source>
</evidence>
<feature type="site" description="Important for substrate specificity" evidence="4">
    <location>
        <position position="77"/>
    </location>
</feature>
<evidence type="ECO:0000313" key="6">
    <source>
        <dbReference type="EMBL" id="UOO80038.1"/>
    </source>
</evidence>
<dbReference type="Gene3D" id="3.90.950.10">
    <property type="match status" value="1"/>
</dbReference>
<evidence type="ECO:0000313" key="8">
    <source>
        <dbReference type="Proteomes" id="UP000829756"/>
    </source>
</evidence>
<feature type="active site" description="Proton acceptor" evidence="4">
    <location>
        <position position="76"/>
    </location>
</feature>
<protein>
    <recommendedName>
        <fullName evidence="4">dTTP/UTP pyrophosphatase</fullName>
        <shortName evidence="4">dTTPase/UTPase</shortName>
        <ecNumber evidence="4">3.6.1.9</ecNumber>
    </recommendedName>
    <alternativeName>
        <fullName evidence="4">Nucleoside triphosphate pyrophosphatase</fullName>
    </alternativeName>
    <alternativeName>
        <fullName evidence="4">Nucleotide pyrophosphatase</fullName>
        <shortName evidence="4">Nucleotide PPase</shortName>
    </alternativeName>
</protein>
<evidence type="ECO:0000313" key="5">
    <source>
        <dbReference type="EMBL" id="TCP01010.1"/>
    </source>
</evidence>
<dbReference type="Pfam" id="PF02545">
    <property type="entry name" value="Maf"/>
    <property type="match status" value="1"/>
</dbReference>
<proteinExistence type="inferred from homology"/>
<comment type="subcellular location">
    <subcellularLocation>
        <location evidence="4">Cytoplasm</location>
    </subcellularLocation>
</comment>
<dbReference type="GO" id="GO:0009117">
    <property type="term" value="P:nucleotide metabolic process"/>
    <property type="evidence" value="ECO:0007669"/>
    <property type="project" value="UniProtKB-KW"/>
</dbReference>
<dbReference type="GO" id="GO:0005737">
    <property type="term" value="C:cytoplasm"/>
    <property type="evidence" value="ECO:0007669"/>
    <property type="project" value="UniProtKB-SubCell"/>
</dbReference>
<evidence type="ECO:0000313" key="7">
    <source>
        <dbReference type="Proteomes" id="UP000294721"/>
    </source>
</evidence>
<accession>A0AAE9GYG6</accession>
<dbReference type="NCBIfam" id="TIGR00172">
    <property type="entry name" value="maf"/>
    <property type="match status" value="1"/>
</dbReference>
<dbReference type="EC" id="3.6.1.9" evidence="4"/>
<reference evidence="6" key="3">
    <citation type="journal article" date="2022" name="Res Sq">
        <title>Evolution of multicellular longitudinally dividing oral cavity symbionts (Neisseriaceae).</title>
        <authorList>
            <person name="Nyongesa S."/>
            <person name="Weber P."/>
            <person name="Bernet E."/>
            <person name="Pullido F."/>
            <person name="Nieckarz M."/>
            <person name="Delaby M."/>
            <person name="Nieves C."/>
            <person name="Viehboeck T."/>
            <person name="Krause N."/>
            <person name="Rivera-Millot A."/>
            <person name="Nakamura A."/>
            <person name="Vischer N."/>
            <person name="VanNieuwenhze M."/>
            <person name="Brun Y."/>
            <person name="Cava F."/>
            <person name="Bulgheresi S."/>
            <person name="Veyrier F."/>
        </authorList>
    </citation>
    <scope>NUCLEOTIDE SEQUENCE</scope>
    <source>
        <strain evidence="6">1258/02</strain>
    </source>
</reference>
<dbReference type="PANTHER" id="PTHR43213:SF5">
    <property type="entry name" value="BIFUNCTIONAL DTTP_UTP PYROPHOSPHATASE_METHYLTRANSFERASE PROTEIN-RELATED"/>
    <property type="match status" value="1"/>
</dbReference>
<name>A0AAE9GYG6_9NEIS</name>
<evidence type="ECO:0000256" key="1">
    <source>
        <dbReference type="ARBA" id="ARBA00001968"/>
    </source>
</evidence>
<dbReference type="EMBL" id="SLXE01000034">
    <property type="protein sequence ID" value="TCP01010.1"/>
    <property type="molecule type" value="Genomic_DNA"/>
</dbReference>
<dbReference type="SUPFAM" id="SSF52972">
    <property type="entry name" value="ITPase-like"/>
    <property type="match status" value="1"/>
</dbReference>
<keyword evidence="3 4" id="KW-0546">Nucleotide metabolism</keyword>
<comment type="function">
    <text evidence="4">Nucleoside triphosphate pyrophosphatase that hydrolyzes dTTP and UTP. May have a dual role in cell division arrest and in preventing the incorporation of modified nucleotides into cellular nucleic acids.</text>
</comment>
<dbReference type="EMBL" id="CP091507">
    <property type="protein sequence ID" value="UOO80038.1"/>
    <property type="molecule type" value="Genomic_DNA"/>
</dbReference>
<dbReference type="GO" id="GO:0047429">
    <property type="term" value="F:nucleoside triphosphate diphosphatase activity"/>
    <property type="evidence" value="ECO:0007669"/>
    <property type="project" value="UniProtKB-EC"/>
</dbReference>
<reference evidence="5 7" key="1">
    <citation type="submission" date="2019-03" db="EMBL/GenBank/DDBJ databases">
        <title>Genomic Encyclopedia of Type Strains, Phase IV (KMG-IV): sequencing the most valuable type-strain genomes for metagenomic binning, comparative biology and taxonomic classification.</title>
        <authorList>
            <person name="Goeker M."/>
        </authorList>
    </citation>
    <scope>NUCLEOTIDE SEQUENCE [LARGE SCALE GENOMIC DNA]</scope>
    <source>
        <strain evidence="5 7">DSM 17474</strain>
    </source>
</reference>
<dbReference type="Proteomes" id="UP000829756">
    <property type="component" value="Chromosome"/>
</dbReference>
<keyword evidence="2 4" id="KW-0378">Hydrolase</keyword>
<dbReference type="InterPro" id="IPR029001">
    <property type="entry name" value="ITPase-like_fam"/>
</dbReference>